<dbReference type="EMBL" id="JAUSUW010000007">
    <property type="protein sequence ID" value="MDQ0421680.1"/>
    <property type="molecule type" value="Genomic_DNA"/>
</dbReference>
<dbReference type="InterPro" id="IPR029068">
    <property type="entry name" value="Glyas_Bleomycin-R_OHBP_Dase"/>
</dbReference>
<organism evidence="2 3">
    <name type="scientific">Peteryoungia aggregata LMG 23059</name>
    <dbReference type="NCBI Taxonomy" id="1368425"/>
    <lineage>
        <taxon>Bacteria</taxon>
        <taxon>Pseudomonadati</taxon>
        <taxon>Pseudomonadota</taxon>
        <taxon>Alphaproteobacteria</taxon>
        <taxon>Hyphomicrobiales</taxon>
        <taxon>Rhizobiaceae</taxon>
        <taxon>Peteryoungia</taxon>
    </lineage>
</organism>
<accession>A0ABU0G8L0</accession>
<name>A0ABU0G8L0_9HYPH</name>
<protein>
    <submittedName>
        <fullName evidence="2">Glyoxalase superfamily protein PhnB</fullName>
    </submittedName>
</protein>
<evidence type="ECO:0000313" key="3">
    <source>
        <dbReference type="Proteomes" id="UP001238496"/>
    </source>
</evidence>
<comment type="caution">
    <text evidence="2">The sequence shown here is derived from an EMBL/GenBank/DDBJ whole genome shotgun (WGS) entry which is preliminary data.</text>
</comment>
<evidence type="ECO:0000313" key="2">
    <source>
        <dbReference type="EMBL" id="MDQ0421680.1"/>
    </source>
</evidence>
<sequence>MSLERRISIITLGVSDVGRSTEFYARLGWAKSSASNDNITFIQLKGTVLGLFSRASLAEDAHVENTPAGFAGVTLAYNVSSEIGVDAVVKFVVSCGATLIKAPQKVFWGGYSGYVADPDGHLWEIAFNPFFPQDEHGHVILPD</sequence>
<proteinExistence type="predicted"/>
<dbReference type="RefSeq" id="WP_166602092.1">
    <property type="nucleotide sequence ID" value="NZ_JAUSUW010000007.1"/>
</dbReference>
<dbReference type="Gene3D" id="3.10.180.10">
    <property type="entry name" value="2,3-Dihydroxybiphenyl 1,2-Dioxygenase, domain 1"/>
    <property type="match status" value="1"/>
</dbReference>
<dbReference type="Pfam" id="PF00903">
    <property type="entry name" value="Glyoxalase"/>
    <property type="match status" value="1"/>
</dbReference>
<dbReference type="CDD" id="cd07251">
    <property type="entry name" value="VOC_like"/>
    <property type="match status" value="1"/>
</dbReference>
<feature type="domain" description="VOC" evidence="1">
    <location>
        <begin position="6"/>
        <end position="128"/>
    </location>
</feature>
<keyword evidence="3" id="KW-1185">Reference proteome</keyword>
<evidence type="ECO:0000259" key="1">
    <source>
        <dbReference type="PROSITE" id="PS51819"/>
    </source>
</evidence>
<gene>
    <name evidence="2" type="ORF">J2045_002720</name>
</gene>
<dbReference type="InterPro" id="IPR004360">
    <property type="entry name" value="Glyas_Fos-R_dOase_dom"/>
</dbReference>
<dbReference type="SUPFAM" id="SSF54593">
    <property type="entry name" value="Glyoxalase/Bleomycin resistance protein/Dihydroxybiphenyl dioxygenase"/>
    <property type="match status" value="1"/>
</dbReference>
<dbReference type="Proteomes" id="UP001238496">
    <property type="component" value="Unassembled WGS sequence"/>
</dbReference>
<dbReference type="PANTHER" id="PTHR36503">
    <property type="entry name" value="BLR2520 PROTEIN"/>
    <property type="match status" value="1"/>
</dbReference>
<dbReference type="PANTHER" id="PTHR36503:SF1">
    <property type="entry name" value="BLR2520 PROTEIN"/>
    <property type="match status" value="1"/>
</dbReference>
<reference evidence="2 3" key="1">
    <citation type="submission" date="2023-07" db="EMBL/GenBank/DDBJ databases">
        <title>Genomic Encyclopedia of Type Strains, Phase IV (KMG-IV): sequencing the most valuable type-strain genomes for metagenomic binning, comparative biology and taxonomic classification.</title>
        <authorList>
            <person name="Goeker M."/>
        </authorList>
    </citation>
    <scope>NUCLEOTIDE SEQUENCE [LARGE SCALE GENOMIC DNA]</scope>
    <source>
        <strain evidence="2 3">DSM 1111</strain>
    </source>
</reference>
<dbReference type="PROSITE" id="PS51819">
    <property type="entry name" value="VOC"/>
    <property type="match status" value="1"/>
</dbReference>
<dbReference type="InterPro" id="IPR037523">
    <property type="entry name" value="VOC_core"/>
</dbReference>